<dbReference type="Gene3D" id="3.40.190.10">
    <property type="entry name" value="Periplasmic binding protein-like II"/>
    <property type="match status" value="1"/>
</dbReference>
<keyword evidence="4 12" id="KW-0812">Transmembrane</keyword>
<keyword evidence="2" id="KW-0813">Transport</keyword>
<feature type="transmembrane region" description="Helical" evidence="12">
    <location>
        <begin position="303"/>
        <end position="321"/>
    </location>
</feature>
<evidence type="ECO:0000256" key="4">
    <source>
        <dbReference type="ARBA" id="ARBA00022692"/>
    </source>
</evidence>
<evidence type="ECO:0000256" key="5">
    <source>
        <dbReference type="ARBA" id="ARBA00022989"/>
    </source>
</evidence>
<organism evidence="14 15">
    <name type="scientific">Cryptolaemus montrouzieri</name>
    <dbReference type="NCBI Taxonomy" id="559131"/>
    <lineage>
        <taxon>Eukaryota</taxon>
        <taxon>Metazoa</taxon>
        <taxon>Ecdysozoa</taxon>
        <taxon>Arthropoda</taxon>
        <taxon>Hexapoda</taxon>
        <taxon>Insecta</taxon>
        <taxon>Pterygota</taxon>
        <taxon>Neoptera</taxon>
        <taxon>Endopterygota</taxon>
        <taxon>Coleoptera</taxon>
        <taxon>Polyphaga</taxon>
        <taxon>Cucujiformia</taxon>
        <taxon>Coccinelloidea</taxon>
        <taxon>Coccinellidae</taxon>
        <taxon>Scymninae</taxon>
        <taxon>Scymnini</taxon>
        <taxon>Cryptolaemus</taxon>
    </lineage>
</organism>
<evidence type="ECO:0000256" key="1">
    <source>
        <dbReference type="ARBA" id="ARBA00004651"/>
    </source>
</evidence>
<evidence type="ECO:0000259" key="13">
    <source>
        <dbReference type="Pfam" id="PF10613"/>
    </source>
</evidence>
<evidence type="ECO:0000256" key="6">
    <source>
        <dbReference type="ARBA" id="ARBA00023065"/>
    </source>
</evidence>
<accession>A0ABD2NC84</accession>
<dbReference type="AlphaFoldDB" id="A0ABD2NC84"/>
<dbReference type="GO" id="GO:0034220">
    <property type="term" value="P:monoatomic ion transmembrane transport"/>
    <property type="evidence" value="ECO:0007669"/>
    <property type="project" value="UniProtKB-KW"/>
</dbReference>
<evidence type="ECO:0000256" key="7">
    <source>
        <dbReference type="ARBA" id="ARBA00023136"/>
    </source>
</evidence>
<evidence type="ECO:0000313" key="14">
    <source>
        <dbReference type="EMBL" id="KAL3276286.1"/>
    </source>
</evidence>
<evidence type="ECO:0000256" key="11">
    <source>
        <dbReference type="ARBA" id="ARBA00023303"/>
    </source>
</evidence>
<gene>
    <name evidence="14" type="ORF">HHI36_024174</name>
</gene>
<keyword evidence="11" id="KW-0407">Ion channel</keyword>
<reference evidence="14 15" key="1">
    <citation type="journal article" date="2021" name="BMC Biol.">
        <title>Horizontally acquired antibacterial genes associated with adaptive radiation of ladybird beetles.</title>
        <authorList>
            <person name="Li H.S."/>
            <person name="Tang X.F."/>
            <person name="Huang Y.H."/>
            <person name="Xu Z.Y."/>
            <person name="Chen M.L."/>
            <person name="Du X.Y."/>
            <person name="Qiu B.Y."/>
            <person name="Chen P.T."/>
            <person name="Zhang W."/>
            <person name="Slipinski A."/>
            <person name="Escalona H.E."/>
            <person name="Waterhouse R.M."/>
            <person name="Zwick A."/>
            <person name="Pang H."/>
        </authorList>
    </citation>
    <scope>NUCLEOTIDE SEQUENCE [LARGE SCALE GENOMIC DNA]</scope>
    <source>
        <strain evidence="14">SYSU2018</strain>
    </source>
</reference>
<sequence>MKLLSNIPDCYSKHYILEVENYNDLDKVFKDIKLANCWNPNQNFFIFSSAIVSDYEYQFKRMVELVGEQILNNVVIMLPINENDSSFQIYYWDATDREKCKPKLKYPMFFDCKFGDITTSDYKNENDTFTPCLLKIKAVVWPPYVIFPKSLNKTLQNKPVEKMLLSGIEVELMNLISKYLGIDVEYYVSLKEDWGRSFFNGSATNTMKDLMTKEIDIAIGSLTVTNSRTFLFGISHPYAEEHMLVCVASNTYVDIWSTFFNFSSFKLYFSIFITYILLTTLVWKTAQYFEEEHTRYREAPTSFLYCFAVIIGISVKILPATRNTRMFLSFLLLFELFYVALYESFLASLLSAPKIEQDIKTLWDIFDRNLDIYNSPDNLRYFDRVETALEKHILKHWIDCKNTTGCLEDVYENHEKAICMEENYKDYLLQNSIREGMPPIYCIKRNIISFPIVMIMRKTLPFQKKIDAIIGRSTAAGLIDKWFSSLFYNGTRESLKEPEMLVGTLKFSNLKPIFVLIAVGYLFSCFVFIGELTYHYFFIIENK</sequence>
<proteinExistence type="predicted"/>
<evidence type="ECO:0000256" key="12">
    <source>
        <dbReference type="SAM" id="Phobius"/>
    </source>
</evidence>
<evidence type="ECO:0000256" key="3">
    <source>
        <dbReference type="ARBA" id="ARBA00022475"/>
    </source>
</evidence>
<keyword evidence="3" id="KW-1003">Cell membrane</keyword>
<evidence type="ECO:0000256" key="10">
    <source>
        <dbReference type="ARBA" id="ARBA00023286"/>
    </source>
</evidence>
<dbReference type="Proteomes" id="UP001516400">
    <property type="component" value="Unassembled WGS sequence"/>
</dbReference>
<comment type="subcellular location">
    <subcellularLocation>
        <location evidence="1">Cell membrane</location>
        <topology evidence="1">Multi-pass membrane protein</topology>
    </subcellularLocation>
</comment>
<dbReference type="SUPFAM" id="SSF53850">
    <property type="entry name" value="Periplasmic binding protein-like II"/>
    <property type="match status" value="1"/>
</dbReference>
<dbReference type="EMBL" id="JABFTP020000090">
    <property type="protein sequence ID" value="KAL3276286.1"/>
    <property type="molecule type" value="Genomic_DNA"/>
</dbReference>
<dbReference type="InterPro" id="IPR052192">
    <property type="entry name" value="Insect_Ionotropic_Sensory_Rcpt"/>
</dbReference>
<keyword evidence="5 12" id="KW-1133">Transmembrane helix</keyword>
<keyword evidence="6" id="KW-0406">Ion transport</keyword>
<dbReference type="Gene3D" id="1.10.287.70">
    <property type="match status" value="1"/>
</dbReference>
<dbReference type="PANTHER" id="PTHR42643:SF30">
    <property type="entry name" value="IONOTROPIC RECEPTOR 40A-RELATED"/>
    <property type="match status" value="1"/>
</dbReference>
<dbReference type="Pfam" id="PF10613">
    <property type="entry name" value="Lig_chan-Glu_bd"/>
    <property type="match status" value="1"/>
</dbReference>
<evidence type="ECO:0000256" key="9">
    <source>
        <dbReference type="ARBA" id="ARBA00023180"/>
    </source>
</evidence>
<dbReference type="GO" id="GO:0005886">
    <property type="term" value="C:plasma membrane"/>
    <property type="evidence" value="ECO:0007669"/>
    <property type="project" value="UniProtKB-SubCell"/>
</dbReference>
<keyword evidence="15" id="KW-1185">Reference proteome</keyword>
<evidence type="ECO:0000256" key="2">
    <source>
        <dbReference type="ARBA" id="ARBA00022448"/>
    </source>
</evidence>
<dbReference type="InterPro" id="IPR019594">
    <property type="entry name" value="Glu/Gly-bd"/>
</dbReference>
<evidence type="ECO:0000256" key="8">
    <source>
        <dbReference type="ARBA" id="ARBA00023170"/>
    </source>
</evidence>
<keyword evidence="10" id="KW-1071">Ligand-gated ion channel</keyword>
<feature type="domain" description="Ionotropic glutamate receptor L-glutamate and glycine-binding" evidence="13">
    <location>
        <begin position="135"/>
        <end position="245"/>
    </location>
</feature>
<protein>
    <recommendedName>
        <fullName evidence="13">Ionotropic glutamate receptor L-glutamate and glycine-binding domain-containing protein</fullName>
    </recommendedName>
</protein>
<feature type="transmembrane region" description="Helical" evidence="12">
    <location>
        <begin position="513"/>
        <end position="537"/>
    </location>
</feature>
<feature type="transmembrane region" description="Helical" evidence="12">
    <location>
        <begin position="327"/>
        <end position="350"/>
    </location>
</feature>
<evidence type="ECO:0000313" key="15">
    <source>
        <dbReference type="Proteomes" id="UP001516400"/>
    </source>
</evidence>
<dbReference type="PANTHER" id="PTHR42643">
    <property type="entry name" value="IONOTROPIC RECEPTOR 20A-RELATED"/>
    <property type="match status" value="1"/>
</dbReference>
<keyword evidence="8" id="KW-0675">Receptor</keyword>
<feature type="transmembrane region" description="Helical" evidence="12">
    <location>
        <begin position="265"/>
        <end position="283"/>
    </location>
</feature>
<keyword evidence="9" id="KW-0325">Glycoprotein</keyword>
<name>A0ABD2NC84_9CUCU</name>
<comment type="caution">
    <text evidence="14">The sequence shown here is derived from an EMBL/GenBank/DDBJ whole genome shotgun (WGS) entry which is preliminary data.</text>
</comment>
<keyword evidence="7 12" id="KW-0472">Membrane</keyword>